<reference evidence="2 3" key="1">
    <citation type="journal article" date="2013" name="Genome Biol.">
        <title>Genome of Acanthamoeba castellanii highlights extensive lateral gene transfer and early evolution of tyrosine kinase signaling.</title>
        <authorList>
            <person name="Clarke M."/>
            <person name="Lohan A.J."/>
            <person name="Liu B."/>
            <person name="Lagkouvardos I."/>
            <person name="Roy S."/>
            <person name="Zafar N."/>
            <person name="Bertelli C."/>
            <person name="Schilde C."/>
            <person name="Kianianmomeni A."/>
            <person name="Burglin T.R."/>
            <person name="Frech C."/>
            <person name="Turcotte B."/>
            <person name="Kopec K.O."/>
            <person name="Synnott J.M."/>
            <person name="Choo C."/>
            <person name="Paponov I."/>
            <person name="Finkler A."/>
            <person name="Soon Heng Tan C."/>
            <person name="Hutchins A.P."/>
            <person name="Weinmeier T."/>
            <person name="Rattei T."/>
            <person name="Chu J.S."/>
            <person name="Gimenez G."/>
            <person name="Irimia M."/>
            <person name="Rigden D.J."/>
            <person name="Fitzpatrick D.A."/>
            <person name="Lorenzo-Morales J."/>
            <person name="Bateman A."/>
            <person name="Chiu C.H."/>
            <person name="Tang P."/>
            <person name="Hegemann P."/>
            <person name="Fromm H."/>
            <person name="Raoult D."/>
            <person name="Greub G."/>
            <person name="Miranda-Saavedra D."/>
            <person name="Chen N."/>
            <person name="Nash P."/>
            <person name="Ginger M.L."/>
            <person name="Horn M."/>
            <person name="Schaap P."/>
            <person name="Caler L."/>
            <person name="Loftus B."/>
        </authorList>
    </citation>
    <scope>NUCLEOTIDE SEQUENCE [LARGE SCALE GENOMIC DNA]</scope>
    <source>
        <strain evidence="2 3">Neff</strain>
    </source>
</reference>
<feature type="region of interest" description="Disordered" evidence="1">
    <location>
        <begin position="519"/>
        <end position="565"/>
    </location>
</feature>
<gene>
    <name evidence="2" type="ORF">ACA1_274560</name>
</gene>
<proteinExistence type="predicted"/>
<dbReference type="AlphaFoldDB" id="L8GI76"/>
<dbReference type="EMBL" id="KB008146">
    <property type="protein sequence ID" value="ELR11891.1"/>
    <property type="molecule type" value="Genomic_DNA"/>
</dbReference>
<sequence length="582" mass="62197">MSLAGSSSSVTCLPPLRSALGQGLSPPTAHHLPSFSSSFSGMVKRERMNVESSKILEEDDALPLLMSMAQIQTKAALDASRLPTISSILPSLPATFGSSTSTHFSQMAPSTPPIDRTSSSSPVPQSSPPSPSTLSPGLFGSYSLISTSSASSTSFGHATSSATPVPSATSSHHHQQQAYVSATNSLMELSDIISSSTQKLPVPISPAATSVKPERSDDSESDNGADVDNGEYVDSDGLATTGSDSPVSSRTRRVTRSQQKQIDRLRSEIELERERARELEQTLQFALRERSELLAGKQKQQQQLSGPSFVNVLSAASADGSPQVVFVDLPRTPHSAPPAATSSESSAEAEPRPLSVGRSRSAPMLPPIASIPALSPYLSRKRGSLPSPFGAAASPLPGSPSTSPLRAPAGAESAYVGARGASSRRRKSVDRDDTDEDYDPASSAATKKIKRTRSMSEAAGRRLPGVGSTRRRRSESQYQAGSRSAYGGDDDHDHGHVAAAFMAMRAKAIEERYARESRLMDVVEGADQEDDNDDGDDYAEYRQQQEQKHQQQQPSRVATRRDSVLDFIKDHPHASFWLKARN</sequence>
<feature type="compositionally biased region" description="Low complexity" evidence="1">
    <location>
        <begin position="153"/>
        <end position="170"/>
    </location>
</feature>
<dbReference type="GeneID" id="14912307"/>
<evidence type="ECO:0000313" key="3">
    <source>
        <dbReference type="Proteomes" id="UP000011083"/>
    </source>
</evidence>
<dbReference type="Proteomes" id="UP000011083">
    <property type="component" value="Unassembled WGS sequence"/>
</dbReference>
<feature type="compositionally biased region" description="Acidic residues" evidence="1">
    <location>
        <begin position="219"/>
        <end position="234"/>
    </location>
</feature>
<protein>
    <submittedName>
        <fullName evidence="2">Uncharacterized protein</fullName>
    </submittedName>
</protein>
<feature type="region of interest" description="Disordered" evidence="1">
    <location>
        <begin position="326"/>
        <end position="494"/>
    </location>
</feature>
<feature type="compositionally biased region" description="Basic and acidic residues" evidence="1">
    <location>
        <begin position="539"/>
        <end position="549"/>
    </location>
</feature>
<name>L8GI76_ACACF</name>
<dbReference type="KEGG" id="acan:ACA1_274560"/>
<feature type="compositionally biased region" description="Polar residues" evidence="1">
    <location>
        <begin position="99"/>
        <end position="109"/>
    </location>
</feature>
<feature type="compositionally biased region" description="Low complexity" evidence="1">
    <location>
        <begin position="384"/>
        <end position="405"/>
    </location>
</feature>
<evidence type="ECO:0000256" key="1">
    <source>
        <dbReference type="SAM" id="MobiDB-lite"/>
    </source>
</evidence>
<feature type="compositionally biased region" description="Acidic residues" evidence="1">
    <location>
        <begin position="524"/>
        <end position="538"/>
    </location>
</feature>
<feature type="region of interest" description="Disordered" evidence="1">
    <location>
        <begin position="153"/>
        <end position="178"/>
    </location>
</feature>
<dbReference type="VEuPathDB" id="AmoebaDB:ACA1_274560"/>
<accession>L8GI76</accession>
<feature type="compositionally biased region" description="Low complexity" evidence="1">
    <location>
        <begin position="330"/>
        <end position="348"/>
    </location>
</feature>
<dbReference type="RefSeq" id="XP_004333904.1">
    <property type="nucleotide sequence ID" value="XM_004333856.1"/>
</dbReference>
<organism evidence="2 3">
    <name type="scientific">Acanthamoeba castellanii (strain ATCC 30010 / Neff)</name>
    <dbReference type="NCBI Taxonomy" id="1257118"/>
    <lineage>
        <taxon>Eukaryota</taxon>
        <taxon>Amoebozoa</taxon>
        <taxon>Discosea</taxon>
        <taxon>Longamoebia</taxon>
        <taxon>Centramoebida</taxon>
        <taxon>Acanthamoebidae</taxon>
        <taxon>Acanthamoeba</taxon>
    </lineage>
</organism>
<keyword evidence="3" id="KW-1185">Reference proteome</keyword>
<feature type="region of interest" description="Disordered" evidence="1">
    <location>
        <begin position="99"/>
        <end position="135"/>
    </location>
</feature>
<evidence type="ECO:0000313" key="2">
    <source>
        <dbReference type="EMBL" id="ELR11891.1"/>
    </source>
</evidence>
<feature type="region of interest" description="Disordered" evidence="1">
    <location>
        <begin position="196"/>
        <end position="259"/>
    </location>
</feature>